<dbReference type="InterPro" id="IPR001579">
    <property type="entry name" value="Glyco_hydro_18_chit_AS"/>
</dbReference>
<dbReference type="InterPro" id="IPR032320">
    <property type="entry name" value="GH18_BT1044-like"/>
</dbReference>
<dbReference type="InterPro" id="IPR017853">
    <property type="entry name" value="GH"/>
</dbReference>
<accession>A0A7X0J1H5</accession>
<protein>
    <recommendedName>
        <fullName evidence="3">Glycosyl hydrolase family 18 (Putative chitinase)</fullName>
    </recommendedName>
</protein>
<dbReference type="AlphaFoldDB" id="A0A7X0J1H5"/>
<reference evidence="1 2" key="1">
    <citation type="submission" date="2020-08" db="EMBL/GenBank/DDBJ databases">
        <title>Genomic Encyclopedia of Type Strains, Phase IV (KMG-V): Genome sequencing to study the core and pangenomes of soil and plant-associated prokaryotes.</title>
        <authorList>
            <person name="Whitman W."/>
        </authorList>
    </citation>
    <scope>NUCLEOTIDE SEQUENCE [LARGE SCALE GENOMIC DNA]</scope>
    <source>
        <strain evidence="1 2">M2T3</strain>
    </source>
</reference>
<name>A0A7X0J1H5_9SPHI</name>
<proteinExistence type="predicted"/>
<evidence type="ECO:0000313" key="2">
    <source>
        <dbReference type="Proteomes" id="UP000521017"/>
    </source>
</evidence>
<evidence type="ECO:0000313" key="1">
    <source>
        <dbReference type="EMBL" id="MBB6499360.1"/>
    </source>
</evidence>
<dbReference type="GO" id="GO:0005975">
    <property type="term" value="P:carbohydrate metabolic process"/>
    <property type="evidence" value="ECO:0007669"/>
    <property type="project" value="InterPro"/>
</dbReference>
<organism evidence="1 2">
    <name type="scientific">Pedobacter cryoconitis</name>
    <dbReference type="NCBI Taxonomy" id="188932"/>
    <lineage>
        <taxon>Bacteria</taxon>
        <taxon>Pseudomonadati</taxon>
        <taxon>Bacteroidota</taxon>
        <taxon>Sphingobacteriia</taxon>
        <taxon>Sphingobacteriales</taxon>
        <taxon>Sphingobacteriaceae</taxon>
        <taxon>Pedobacter</taxon>
    </lineage>
</organism>
<dbReference type="SUPFAM" id="SSF51445">
    <property type="entry name" value="(Trans)glycosidases"/>
    <property type="match status" value="1"/>
</dbReference>
<evidence type="ECO:0008006" key="3">
    <source>
        <dbReference type="Google" id="ProtNLM"/>
    </source>
</evidence>
<dbReference type="Gene3D" id="3.20.20.80">
    <property type="entry name" value="Glycosidases"/>
    <property type="match status" value="1"/>
</dbReference>
<dbReference type="Pfam" id="PF16141">
    <property type="entry name" value="GH18_BT1044-like"/>
    <property type="match status" value="1"/>
</dbReference>
<dbReference type="GO" id="GO:0004553">
    <property type="term" value="F:hydrolase activity, hydrolyzing O-glycosyl compounds"/>
    <property type="evidence" value="ECO:0007669"/>
    <property type="project" value="InterPro"/>
</dbReference>
<dbReference type="PROSITE" id="PS01095">
    <property type="entry name" value="GH18_1"/>
    <property type="match status" value="1"/>
</dbReference>
<comment type="caution">
    <text evidence="1">The sequence shown here is derived from an EMBL/GenBank/DDBJ whole genome shotgun (WGS) entry which is preliminary data.</text>
</comment>
<dbReference type="RefSeq" id="WP_184624085.1">
    <property type="nucleotide sequence ID" value="NZ_JACHCC010000003.1"/>
</dbReference>
<sequence>MKNLKNGVGLRALTIAGAVCYLLLQGSCKKDSGKTTGVLATSPQTTNVSTDYNTQLRAYKASDHQLMYGYFSLANAVDIAKIPDGVDIIALWGRHEANSPDFKAELDAIHLMQKDKGTKFVMAFMLSDLTDRFGPRDPVTKKINNADPLSGVQPLVDSVKKWGLDGIDIDYEPNYCGCNDVFADKQKMSGLITKFSASFGPKSNTNLLLIVDGEPGFLNTDLGQYLNYGISQAYGASNGTNLQQRYSTSKITPGNTANVLKSPSKFIVAENFQQYGSTGGVDFTNADGTKTKSLQGMAGWNPTEGKKGGAGSFYIDADAKNVPAYKYTNMAIQIMNPVSAKFIH</sequence>
<dbReference type="Proteomes" id="UP000521017">
    <property type="component" value="Unassembled WGS sequence"/>
</dbReference>
<gene>
    <name evidence="1" type="ORF">HDF25_001501</name>
</gene>
<dbReference type="EMBL" id="JACHCC010000003">
    <property type="protein sequence ID" value="MBB6499360.1"/>
    <property type="molecule type" value="Genomic_DNA"/>
</dbReference>